<sequence length="108" mass="11560">MILYGIPTCDTCREAMKEIAAAGRPVTFRDVRSEPLDTADISRFLAALGDGLVNRASTTWRGLDDTARAAGPAALLAAHPTLMKRPVIDVDGALILGWTDAVRARVLK</sequence>
<reference evidence="4" key="1">
    <citation type="submission" date="2023-07" db="EMBL/GenBank/DDBJ databases">
        <title>Defluviimonas sediminis sp. nov., isolated from mangrove sediment.</title>
        <authorList>
            <person name="Liu L."/>
            <person name="Li J."/>
            <person name="Huang Y."/>
            <person name="Pan J."/>
            <person name="Li M."/>
        </authorList>
    </citation>
    <scope>NUCLEOTIDE SEQUENCE [LARGE SCALE GENOMIC DNA]</scope>
    <source>
        <strain evidence="4">FT324</strain>
    </source>
</reference>
<dbReference type="SUPFAM" id="SSF52833">
    <property type="entry name" value="Thioredoxin-like"/>
    <property type="match status" value="1"/>
</dbReference>
<name>A0ABT2NLB7_9RHOB</name>
<evidence type="ECO:0000313" key="4">
    <source>
        <dbReference type="Proteomes" id="UP001205601"/>
    </source>
</evidence>
<dbReference type="InterPro" id="IPR006660">
    <property type="entry name" value="Arsenate_reductase-like"/>
</dbReference>
<gene>
    <name evidence="3" type="ORF">N5I32_09310</name>
</gene>
<comment type="similarity">
    <text evidence="1 2">Belongs to the ArsC family.</text>
</comment>
<evidence type="ECO:0000313" key="3">
    <source>
        <dbReference type="EMBL" id="MCT8329708.1"/>
    </source>
</evidence>
<evidence type="ECO:0008006" key="5">
    <source>
        <dbReference type="Google" id="ProtNLM"/>
    </source>
</evidence>
<dbReference type="EMBL" id="JAOCQF010000001">
    <property type="protein sequence ID" value="MCT8329708.1"/>
    <property type="molecule type" value="Genomic_DNA"/>
</dbReference>
<comment type="caution">
    <text evidence="3">The sequence shown here is derived from an EMBL/GenBank/DDBJ whole genome shotgun (WGS) entry which is preliminary data.</text>
</comment>
<evidence type="ECO:0000256" key="2">
    <source>
        <dbReference type="PROSITE-ProRule" id="PRU01282"/>
    </source>
</evidence>
<keyword evidence="4" id="KW-1185">Reference proteome</keyword>
<dbReference type="Gene3D" id="3.40.30.10">
    <property type="entry name" value="Glutaredoxin"/>
    <property type="match status" value="1"/>
</dbReference>
<dbReference type="Pfam" id="PF03960">
    <property type="entry name" value="ArsC"/>
    <property type="match status" value="1"/>
</dbReference>
<dbReference type="PANTHER" id="PTHR30041">
    <property type="entry name" value="ARSENATE REDUCTASE"/>
    <property type="match status" value="1"/>
</dbReference>
<dbReference type="PROSITE" id="PS51353">
    <property type="entry name" value="ARSC"/>
    <property type="match status" value="1"/>
</dbReference>
<protein>
    <recommendedName>
        <fullName evidence="5">Arsenate reductase</fullName>
    </recommendedName>
</protein>
<organism evidence="3 4">
    <name type="scientific">Albidovulum sediminis</name>
    <dbReference type="NCBI Taxonomy" id="3066345"/>
    <lineage>
        <taxon>Bacteria</taxon>
        <taxon>Pseudomonadati</taxon>
        <taxon>Pseudomonadota</taxon>
        <taxon>Alphaproteobacteria</taxon>
        <taxon>Rhodobacterales</taxon>
        <taxon>Paracoccaceae</taxon>
        <taxon>Albidovulum</taxon>
    </lineage>
</organism>
<dbReference type="Proteomes" id="UP001205601">
    <property type="component" value="Unassembled WGS sequence"/>
</dbReference>
<evidence type="ECO:0000256" key="1">
    <source>
        <dbReference type="ARBA" id="ARBA00007198"/>
    </source>
</evidence>
<accession>A0ABT2NLB7</accession>
<dbReference type="PANTHER" id="PTHR30041:SF8">
    <property type="entry name" value="PROTEIN YFFB"/>
    <property type="match status" value="1"/>
</dbReference>
<dbReference type="InterPro" id="IPR036249">
    <property type="entry name" value="Thioredoxin-like_sf"/>
</dbReference>
<proteinExistence type="inferred from homology"/>